<dbReference type="InterPro" id="IPR027385">
    <property type="entry name" value="Beta-barrel_OMP"/>
</dbReference>
<dbReference type="Proteomes" id="UP000249185">
    <property type="component" value="Unassembled WGS sequence"/>
</dbReference>
<dbReference type="Pfam" id="PF13505">
    <property type="entry name" value="OMP_b-brl"/>
    <property type="match status" value="1"/>
</dbReference>
<protein>
    <recommendedName>
        <fullName evidence="3">Outer membrane protein beta-barrel domain-containing protein</fullName>
    </recommendedName>
</protein>
<evidence type="ECO:0000313" key="5">
    <source>
        <dbReference type="Proteomes" id="UP000249185"/>
    </source>
</evidence>
<feature type="signal peptide" evidence="2">
    <location>
        <begin position="1"/>
        <end position="23"/>
    </location>
</feature>
<comment type="caution">
    <text evidence="4">The sequence shown here is derived from an EMBL/GenBank/DDBJ whole genome shotgun (WGS) entry which is preliminary data.</text>
</comment>
<proteinExistence type="predicted"/>
<dbReference type="EMBL" id="QFPW01000015">
    <property type="protein sequence ID" value="PZQ47744.1"/>
    <property type="molecule type" value="Genomic_DNA"/>
</dbReference>
<gene>
    <name evidence="4" type="ORF">DI556_16135</name>
</gene>
<dbReference type="AlphaFoldDB" id="A0A2W5N3S3"/>
<dbReference type="Gene3D" id="2.40.160.20">
    <property type="match status" value="1"/>
</dbReference>
<organism evidence="4 5">
    <name type="scientific">Rhodovulum sulfidophilum</name>
    <name type="common">Rhodobacter sulfidophilus</name>
    <dbReference type="NCBI Taxonomy" id="35806"/>
    <lineage>
        <taxon>Bacteria</taxon>
        <taxon>Pseudomonadati</taxon>
        <taxon>Pseudomonadota</taxon>
        <taxon>Alphaproteobacteria</taxon>
        <taxon>Rhodobacterales</taxon>
        <taxon>Paracoccaceae</taxon>
        <taxon>Rhodovulum</taxon>
    </lineage>
</organism>
<feature type="domain" description="Outer membrane protein beta-barrel" evidence="3">
    <location>
        <begin position="13"/>
        <end position="198"/>
    </location>
</feature>
<evidence type="ECO:0000313" key="4">
    <source>
        <dbReference type="EMBL" id="PZQ47744.1"/>
    </source>
</evidence>
<dbReference type="SUPFAM" id="SSF56925">
    <property type="entry name" value="OMPA-like"/>
    <property type="match status" value="1"/>
</dbReference>
<sequence length="211" mass="22592">MSNKRNIVALGGALAAATMIAGAASAQSFYVKGFGGWTIPQDDDFRLNERETGLSASSGYDFDSGYALGAAVGYDFSPSLALEGEYVYRNADARLKNVGADKGETKSNAWMVNALYKFPAMGATGAFHPYAGGGIGMADLKVESTGESLDSDYNFAWQLIGGVGYDVAPQWQLTGEVRYFSINDQTVENNDFGFKAGYDTVDVLFGATYRF</sequence>
<evidence type="ECO:0000259" key="3">
    <source>
        <dbReference type="Pfam" id="PF13505"/>
    </source>
</evidence>
<reference evidence="4 5" key="1">
    <citation type="submission" date="2017-08" db="EMBL/GenBank/DDBJ databases">
        <title>Infants hospitalized years apart are colonized by the same room-sourced microbial strains.</title>
        <authorList>
            <person name="Brooks B."/>
            <person name="Olm M.R."/>
            <person name="Firek B.A."/>
            <person name="Baker R."/>
            <person name="Thomas B.C."/>
            <person name="Morowitz M.J."/>
            <person name="Banfield J.F."/>
        </authorList>
    </citation>
    <scope>NUCLEOTIDE SEQUENCE [LARGE SCALE GENOMIC DNA]</scope>
    <source>
        <strain evidence="4">S2_005_002_R2_34</strain>
    </source>
</reference>
<evidence type="ECO:0000256" key="2">
    <source>
        <dbReference type="SAM" id="SignalP"/>
    </source>
</evidence>
<accession>A0A2W5N3S3</accession>
<evidence type="ECO:0000256" key="1">
    <source>
        <dbReference type="ARBA" id="ARBA00022729"/>
    </source>
</evidence>
<name>A0A2W5N3S3_RHOSU</name>
<keyword evidence="1 2" id="KW-0732">Signal</keyword>
<dbReference type="InterPro" id="IPR011250">
    <property type="entry name" value="OMP/PagP_B-barrel"/>
</dbReference>
<feature type="chain" id="PRO_5015927316" description="Outer membrane protein beta-barrel domain-containing protein" evidence="2">
    <location>
        <begin position="24"/>
        <end position="211"/>
    </location>
</feature>